<dbReference type="CDD" id="cd02440">
    <property type="entry name" value="AdoMet_MTases"/>
    <property type="match status" value="1"/>
</dbReference>
<accession>A0AAD9ARS6</accession>
<feature type="compositionally biased region" description="Polar residues" evidence="2">
    <location>
        <begin position="60"/>
        <end position="72"/>
    </location>
</feature>
<proteinExistence type="inferred from homology"/>
<dbReference type="GO" id="GO:0032259">
    <property type="term" value="P:methylation"/>
    <property type="evidence" value="ECO:0007669"/>
    <property type="project" value="UniProtKB-KW"/>
</dbReference>
<comment type="caution">
    <text evidence="3">The sequence shown here is derived from an EMBL/GenBank/DDBJ whole genome shotgun (WGS) entry which is preliminary data.</text>
</comment>
<sequence>MNVWREGERELRLKHQDTSPPLPSRLSRRFTLIETASNMDVRDLLTTSAAVQPEEAAGAHSQNATQSNAQPDTTETPAHEPEPEPTQAAPQALEALGDDDQFSDGSSVLAVSDGTSSTASLRSSILQYREENGRTYHSMSDGTYVLPNDEVLLQPRPDLDLQHHLWMVTWDGQFCLSPKSKGAKRVLDVGTGTGIWALEYADEHPEAEVIGVDLSPIQPSSTPPNCRFEVDDVDKDWTWSQPFDFIFIRHGNSCFESWEKLLRKAYDKLEPGGYIELQDNAFPILSDDDTLKGTSMSEWSSLLIEAVQKMGRSIEAPSQFKRMLQDAGFVDVVEVKEVWPVSPWTKDRKLYHRGEWVREACMAGIEPSCLALYTRVLGWTREEVLAFCAGVRNDFKNRNIHAYWNVYGVYGRKPLEQPPVVE</sequence>
<comment type="similarity">
    <text evidence="1">Belongs to the methyltransferase superfamily. LaeA methyltransferase family.</text>
</comment>
<dbReference type="GO" id="GO:0008168">
    <property type="term" value="F:methyltransferase activity"/>
    <property type="evidence" value="ECO:0007669"/>
    <property type="project" value="UniProtKB-KW"/>
</dbReference>
<evidence type="ECO:0000256" key="2">
    <source>
        <dbReference type="SAM" id="MobiDB-lite"/>
    </source>
</evidence>
<dbReference type="Pfam" id="PF13489">
    <property type="entry name" value="Methyltransf_23"/>
    <property type="match status" value="1"/>
</dbReference>
<evidence type="ECO:0000256" key="1">
    <source>
        <dbReference type="ARBA" id="ARBA00038158"/>
    </source>
</evidence>
<dbReference type="EMBL" id="JAQOWY010000094">
    <property type="protein sequence ID" value="KAK1851530.1"/>
    <property type="molecule type" value="Genomic_DNA"/>
</dbReference>
<dbReference type="Gene3D" id="3.40.50.150">
    <property type="entry name" value="Vaccinia Virus protein VP39"/>
    <property type="match status" value="1"/>
</dbReference>
<feature type="compositionally biased region" description="Basic and acidic residues" evidence="2">
    <location>
        <begin position="1"/>
        <end position="17"/>
    </location>
</feature>
<keyword evidence="4" id="KW-1185">Reference proteome</keyword>
<organism evidence="3 4">
    <name type="scientific">Colletotrichum chrysophilum</name>
    <dbReference type="NCBI Taxonomy" id="1836956"/>
    <lineage>
        <taxon>Eukaryota</taxon>
        <taxon>Fungi</taxon>
        <taxon>Dikarya</taxon>
        <taxon>Ascomycota</taxon>
        <taxon>Pezizomycotina</taxon>
        <taxon>Sordariomycetes</taxon>
        <taxon>Hypocreomycetidae</taxon>
        <taxon>Glomerellales</taxon>
        <taxon>Glomerellaceae</taxon>
        <taxon>Colletotrichum</taxon>
        <taxon>Colletotrichum gloeosporioides species complex</taxon>
    </lineage>
</organism>
<evidence type="ECO:0000313" key="3">
    <source>
        <dbReference type="EMBL" id="KAK1851530.1"/>
    </source>
</evidence>
<dbReference type="PANTHER" id="PTHR43591">
    <property type="entry name" value="METHYLTRANSFERASE"/>
    <property type="match status" value="1"/>
</dbReference>
<feature type="region of interest" description="Disordered" evidence="2">
    <location>
        <begin position="54"/>
        <end position="88"/>
    </location>
</feature>
<dbReference type="SUPFAM" id="SSF53335">
    <property type="entry name" value="S-adenosyl-L-methionine-dependent methyltransferases"/>
    <property type="match status" value="1"/>
</dbReference>
<gene>
    <name evidence="3" type="ORF">CCHR01_05816</name>
</gene>
<protein>
    <submittedName>
        <fullName evidence="3">Methyltransferase domain-containing protein</fullName>
    </submittedName>
</protein>
<reference evidence="3" key="1">
    <citation type="submission" date="2023-01" db="EMBL/GenBank/DDBJ databases">
        <title>Colletotrichum chrysophilum M932 genome sequence.</title>
        <authorList>
            <person name="Baroncelli R."/>
        </authorList>
    </citation>
    <scope>NUCLEOTIDE SEQUENCE</scope>
    <source>
        <strain evidence="3">M932</strain>
    </source>
</reference>
<feature type="region of interest" description="Disordered" evidence="2">
    <location>
        <begin position="1"/>
        <end position="26"/>
    </location>
</feature>
<keyword evidence="3" id="KW-0489">Methyltransferase</keyword>
<evidence type="ECO:0000313" key="4">
    <source>
        <dbReference type="Proteomes" id="UP001243330"/>
    </source>
</evidence>
<name>A0AAD9ARS6_9PEZI</name>
<keyword evidence="3" id="KW-0808">Transferase</keyword>
<dbReference type="AlphaFoldDB" id="A0AAD9ARS6"/>
<dbReference type="InterPro" id="IPR029063">
    <property type="entry name" value="SAM-dependent_MTases_sf"/>
</dbReference>
<dbReference type="PANTHER" id="PTHR43591:SF102">
    <property type="entry name" value="S-ADENOSYL-L-METHIONINE-DEPENDENT METHYLTRANSFERASE"/>
    <property type="match status" value="1"/>
</dbReference>
<dbReference type="Proteomes" id="UP001243330">
    <property type="component" value="Unassembled WGS sequence"/>
</dbReference>